<accession>A0ACC1TCT8</accession>
<reference evidence="1" key="1">
    <citation type="submission" date="2022-07" db="EMBL/GenBank/DDBJ databases">
        <title>Genome Sequence of Phlebia brevispora.</title>
        <authorList>
            <person name="Buettner E."/>
        </authorList>
    </citation>
    <scope>NUCLEOTIDE SEQUENCE</scope>
    <source>
        <strain evidence="1">MPL23</strain>
    </source>
</reference>
<comment type="caution">
    <text evidence="1">The sequence shown here is derived from an EMBL/GenBank/DDBJ whole genome shotgun (WGS) entry which is preliminary data.</text>
</comment>
<evidence type="ECO:0000313" key="1">
    <source>
        <dbReference type="EMBL" id="KAJ3558559.1"/>
    </source>
</evidence>
<sequence length="175" mass="18813">MFPADLFLPVASVFLFTATVANALVLRQSNATTFTNPVTITSSLNNSRIGTAAGTVDIHLTLAPIPIISNANDGGFPSDNVRWAIDLLPNGNYEMFNVGFKGGITNGSVYTELPLPTESQEFVITAYNTDLYMIEAAGQGEVWTVGEQLGDQLYTAPFKGLSTQLFNITPVVDFL</sequence>
<protein>
    <submittedName>
        <fullName evidence="1">Uncharacterized protein</fullName>
    </submittedName>
</protein>
<proteinExistence type="predicted"/>
<organism evidence="1 2">
    <name type="scientific">Phlebia brevispora</name>
    <dbReference type="NCBI Taxonomy" id="194682"/>
    <lineage>
        <taxon>Eukaryota</taxon>
        <taxon>Fungi</taxon>
        <taxon>Dikarya</taxon>
        <taxon>Basidiomycota</taxon>
        <taxon>Agaricomycotina</taxon>
        <taxon>Agaricomycetes</taxon>
        <taxon>Polyporales</taxon>
        <taxon>Meruliaceae</taxon>
        <taxon>Phlebia</taxon>
    </lineage>
</organism>
<dbReference type="Proteomes" id="UP001148662">
    <property type="component" value="Unassembled WGS sequence"/>
</dbReference>
<keyword evidence="2" id="KW-1185">Reference proteome</keyword>
<gene>
    <name evidence="1" type="ORF">NM688_g853</name>
</gene>
<evidence type="ECO:0000313" key="2">
    <source>
        <dbReference type="Proteomes" id="UP001148662"/>
    </source>
</evidence>
<dbReference type="EMBL" id="JANHOG010000081">
    <property type="protein sequence ID" value="KAJ3558559.1"/>
    <property type="molecule type" value="Genomic_DNA"/>
</dbReference>
<name>A0ACC1TCT8_9APHY</name>